<dbReference type="RefSeq" id="WP_373871075.1">
    <property type="nucleotide sequence ID" value="NZ_BOMT01000055.1"/>
</dbReference>
<evidence type="ECO:0000256" key="10">
    <source>
        <dbReference type="SAM" id="Coils"/>
    </source>
</evidence>
<dbReference type="PANTHER" id="PTHR43304">
    <property type="entry name" value="PHYTOCHROME-LIKE PROTEIN CPH1"/>
    <property type="match status" value="1"/>
</dbReference>
<dbReference type="Gene3D" id="1.10.287.130">
    <property type="match status" value="1"/>
</dbReference>
<evidence type="ECO:0000256" key="9">
    <source>
        <dbReference type="ARBA" id="ARBA00023012"/>
    </source>
</evidence>
<dbReference type="PROSITE" id="PS50109">
    <property type="entry name" value="HIS_KIN"/>
    <property type="match status" value="1"/>
</dbReference>
<keyword evidence="12" id="KW-0472">Membrane</keyword>
<keyword evidence="7" id="KW-0418">Kinase</keyword>
<dbReference type="Gene3D" id="3.30.565.10">
    <property type="entry name" value="Histidine kinase-like ATPase, C-terminal domain"/>
    <property type="match status" value="1"/>
</dbReference>
<feature type="compositionally biased region" description="Polar residues" evidence="11">
    <location>
        <begin position="589"/>
        <end position="598"/>
    </location>
</feature>
<dbReference type="SMART" id="SM00304">
    <property type="entry name" value="HAMP"/>
    <property type="match status" value="1"/>
</dbReference>
<dbReference type="GO" id="GO:0000155">
    <property type="term" value="F:phosphorelay sensor kinase activity"/>
    <property type="evidence" value="ECO:0007669"/>
    <property type="project" value="InterPro"/>
</dbReference>
<dbReference type="STRING" id="35752.SAMN05421541_110424"/>
<keyword evidence="9" id="KW-0902">Two-component regulatory system</keyword>
<evidence type="ECO:0000313" key="15">
    <source>
        <dbReference type="EMBL" id="SFF45161.1"/>
    </source>
</evidence>
<dbReference type="SUPFAM" id="SSF55874">
    <property type="entry name" value="ATPase domain of HSP90 chaperone/DNA topoisomerase II/histidine kinase"/>
    <property type="match status" value="1"/>
</dbReference>
<evidence type="ECO:0000256" key="5">
    <source>
        <dbReference type="ARBA" id="ARBA00022679"/>
    </source>
</evidence>
<keyword evidence="5" id="KW-0808">Transferase</keyword>
<dbReference type="InterPro" id="IPR004358">
    <property type="entry name" value="Sig_transdc_His_kin-like_C"/>
</dbReference>
<dbReference type="Pfam" id="PF05227">
    <property type="entry name" value="CHASE3"/>
    <property type="match status" value="1"/>
</dbReference>
<dbReference type="InterPro" id="IPR007891">
    <property type="entry name" value="CHASE3"/>
</dbReference>
<proteinExistence type="predicted"/>
<feature type="compositionally biased region" description="Low complexity" evidence="11">
    <location>
        <begin position="579"/>
        <end position="588"/>
    </location>
</feature>
<dbReference type="InterPro" id="IPR052162">
    <property type="entry name" value="Sensor_kinase/Photoreceptor"/>
</dbReference>
<evidence type="ECO:0000259" key="13">
    <source>
        <dbReference type="PROSITE" id="PS50109"/>
    </source>
</evidence>
<evidence type="ECO:0000313" key="16">
    <source>
        <dbReference type="Proteomes" id="UP000199645"/>
    </source>
</evidence>
<evidence type="ECO:0000256" key="4">
    <source>
        <dbReference type="ARBA" id="ARBA00022553"/>
    </source>
</evidence>
<evidence type="ECO:0000256" key="8">
    <source>
        <dbReference type="ARBA" id="ARBA00022989"/>
    </source>
</evidence>
<dbReference type="CDD" id="cd19410">
    <property type="entry name" value="HK9-like_sensor"/>
    <property type="match status" value="1"/>
</dbReference>
<evidence type="ECO:0000256" key="11">
    <source>
        <dbReference type="SAM" id="MobiDB-lite"/>
    </source>
</evidence>
<feature type="region of interest" description="Disordered" evidence="11">
    <location>
        <begin position="519"/>
        <end position="598"/>
    </location>
</feature>
<keyword evidence="16" id="KW-1185">Reference proteome</keyword>
<dbReference type="InterPro" id="IPR003661">
    <property type="entry name" value="HisK_dim/P_dom"/>
</dbReference>
<dbReference type="InterPro" id="IPR003660">
    <property type="entry name" value="HAMP_dom"/>
</dbReference>
<evidence type="ECO:0000256" key="12">
    <source>
        <dbReference type="SAM" id="Phobius"/>
    </source>
</evidence>
<evidence type="ECO:0000256" key="7">
    <source>
        <dbReference type="ARBA" id="ARBA00022777"/>
    </source>
</evidence>
<dbReference type="PRINTS" id="PR00344">
    <property type="entry name" value="BCTRLSENSOR"/>
</dbReference>
<organism evidence="15 16">
    <name type="scientific">Actinoplanes philippinensis</name>
    <dbReference type="NCBI Taxonomy" id="35752"/>
    <lineage>
        <taxon>Bacteria</taxon>
        <taxon>Bacillati</taxon>
        <taxon>Actinomycetota</taxon>
        <taxon>Actinomycetes</taxon>
        <taxon>Micromonosporales</taxon>
        <taxon>Micromonosporaceae</taxon>
        <taxon>Actinoplanes</taxon>
    </lineage>
</organism>
<accession>A0A1I2IXE9</accession>
<dbReference type="EMBL" id="FONV01000010">
    <property type="protein sequence ID" value="SFF45161.1"/>
    <property type="molecule type" value="Genomic_DNA"/>
</dbReference>
<dbReference type="Pfam" id="PF00512">
    <property type="entry name" value="HisKA"/>
    <property type="match status" value="1"/>
</dbReference>
<dbReference type="InterPro" id="IPR036890">
    <property type="entry name" value="HATPase_C_sf"/>
</dbReference>
<feature type="compositionally biased region" description="Pro residues" evidence="11">
    <location>
        <begin position="545"/>
        <end position="559"/>
    </location>
</feature>
<keyword evidence="4" id="KW-0597">Phosphoprotein</keyword>
<dbReference type="AlphaFoldDB" id="A0A1I2IXE9"/>
<dbReference type="CDD" id="cd00082">
    <property type="entry name" value="HisKA"/>
    <property type="match status" value="1"/>
</dbReference>
<gene>
    <name evidence="15" type="ORF">SAMN05421541_110424</name>
</gene>
<dbReference type="Proteomes" id="UP000199645">
    <property type="component" value="Unassembled WGS sequence"/>
</dbReference>
<sequence length="598" mass="64451">MSVIDIRGWTLRGRIFALCLAAGLLLGGLGVAAAITAATANNAVDNVLDRAGPLRVAGQNLGTALVDQETGVRGYAITGVPKNLEPYDNGVAAERQRVAEIRRLLGPDDAAIGAALDQVEQLAAKWRADVAGPLVETVRTQGAEAAQQRIEATDTRDFDRLRAAVDTLQAEILTMRDKTAAAARNSSGNLVAVEIAAAIVIVVTGVLLLILLDRLVSRPILHLAGQIRQVAAGDYERHIESDYGSPDLVALAEDVDRMRQQIATELSEVRLARQQVEWINQQLQSQAEELTRSNRDLEQFAYVASHDLQEPLRKVASFCQLLQRRYAGQLDDRADQYIGFAVDGAQRMQRLINDLLAFSRIGRLTSGFTDVDLNRVLGDVKSQLEARAGEDAEIVWGGLPTVEGEEPLLTTLFVNLVGNSLKFRRPDVPPVVTITATFDEKEWRINVRDNGIGIEAEFADKVFVIFQRLHARDAYEGTGIGLAIVKKIVEYHGGRIWLDVDVSPGASIWFTLPVMPGSAPPPTTSPDAVQDTAASPTPDSLPAASPDPGPTDSPDPGPTDSPDSRSPDSRSPDSRSPDSRSAASLPLSEQVSPQEGTA</sequence>
<evidence type="ECO:0000256" key="6">
    <source>
        <dbReference type="ARBA" id="ARBA00022692"/>
    </source>
</evidence>
<feature type="domain" description="Histidine kinase" evidence="13">
    <location>
        <begin position="303"/>
        <end position="516"/>
    </location>
</feature>
<name>A0A1I2IXE9_9ACTN</name>
<dbReference type="Gene3D" id="6.10.340.10">
    <property type="match status" value="1"/>
</dbReference>
<reference evidence="15 16" key="1">
    <citation type="submission" date="2016-10" db="EMBL/GenBank/DDBJ databases">
        <authorList>
            <person name="de Groot N.N."/>
        </authorList>
    </citation>
    <scope>NUCLEOTIDE SEQUENCE [LARGE SCALE GENOMIC DNA]</scope>
    <source>
        <strain evidence="15 16">DSM 43019</strain>
    </source>
</reference>
<feature type="compositionally biased region" description="Basic and acidic residues" evidence="11">
    <location>
        <begin position="562"/>
        <end position="578"/>
    </location>
</feature>
<comment type="subcellular location">
    <subcellularLocation>
        <location evidence="2">Cell membrane</location>
    </subcellularLocation>
</comment>
<comment type="catalytic activity">
    <reaction evidence="1">
        <text>ATP + protein L-histidine = ADP + protein N-phospho-L-histidine.</text>
        <dbReference type="EC" id="2.7.13.3"/>
    </reaction>
</comment>
<dbReference type="CDD" id="cd06225">
    <property type="entry name" value="HAMP"/>
    <property type="match status" value="1"/>
</dbReference>
<feature type="coiled-coil region" evidence="10">
    <location>
        <begin position="255"/>
        <end position="300"/>
    </location>
</feature>
<keyword evidence="8 12" id="KW-1133">Transmembrane helix</keyword>
<evidence type="ECO:0000259" key="14">
    <source>
        <dbReference type="PROSITE" id="PS50885"/>
    </source>
</evidence>
<evidence type="ECO:0000256" key="1">
    <source>
        <dbReference type="ARBA" id="ARBA00000085"/>
    </source>
</evidence>
<keyword evidence="10" id="KW-0175">Coiled coil</keyword>
<feature type="domain" description="HAMP" evidence="14">
    <location>
        <begin position="214"/>
        <end position="267"/>
    </location>
</feature>
<evidence type="ECO:0000256" key="3">
    <source>
        <dbReference type="ARBA" id="ARBA00012438"/>
    </source>
</evidence>
<dbReference type="SUPFAM" id="SSF47384">
    <property type="entry name" value="Homodimeric domain of signal transducing histidine kinase"/>
    <property type="match status" value="1"/>
</dbReference>
<keyword evidence="6 12" id="KW-0812">Transmembrane</keyword>
<dbReference type="SUPFAM" id="SSF158472">
    <property type="entry name" value="HAMP domain-like"/>
    <property type="match status" value="1"/>
</dbReference>
<dbReference type="InterPro" id="IPR005467">
    <property type="entry name" value="His_kinase_dom"/>
</dbReference>
<evidence type="ECO:0000256" key="2">
    <source>
        <dbReference type="ARBA" id="ARBA00004236"/>
    </source>
</evidence>
<dbReference type="PROSITE" id="PS50885">
    <property type="entry name" value="HAMP"/>
    <property type="match status" value="1"/>
</dbReference>
<dbReference type="EC" id="2.7.13.3" evidence="3"/>
<dbReference type="InterPro" id="IPR003594">
    <property type="entry name" value="HATPase_dom"/>
</dbReference>
<dbReference type="Pfam" id="PF00672">
    <property type="entry name" value="HAMP"/>
    <property type="match status" value="1"/>
</dbReference>
<dbReference type="Pfam" id="PF02518">
    <property type="entry name" value="HATPase_c"/>
    <property type="match status" value="1"/>
</dbReference>
<feature type="transmembrane region" description="Helical" evidence="12">
    <location>
        <begin position="190"/>
        <end position="212"/>
    </location>
</feature>
<protein>
    <recommendedName>
        <fullName evidence="3">histidine kinase</fullName>
        <ecNumber evidence="3">2.7.13.3</ecNumber>
    </recommendedName>
</protein>
<dbReference type="GO" id="GO:0005886">
    <property type="term" value="C:plasma membrane"/>
    <property type="evidence" value="ECO:0007669"/>
    <property type="project" value="UniProtKB-SubCell"/>
</dbReference>
<dbReference type="SMART" id="SM00387">
    <property type="entry name" value="HATPase_c"/>
    <property type="match status" value="1"/>
</dbReference>
<dbReference type="PANTHER" id="PTHR43304:SF1">
    <property type="entry name" value="PAC DOMAIN-CONTAINING PROTEIN"/>
    <property type="match status" value="1"/>
</dbReference>
<dbReference type="SMART" id="SM00388">
    <property type="entry name" value="HisKA"/>
    <property type="match status" value="1"/>
</dbReference>
<dbReference type="InterPro" id="IPR036097">
    <property type="entry name" value="HisK_dim/P_sf"/>
</dbReference>